<gene>
    <name evidence="7" type="ORF">MRSR164_01755</name>
</gene>
<dbReference type="InterPro" id="IPR015422">
    <property type="entry name" value="PyrdxlP-dep_Trfase_small"/>
</dbReference>
<protein>
    <recommendedName>
        <fullName evidence="2">8-amino-7-oxononanoate synthase</fullName>
    </recommendedName>
    <alternativeName>
        <fullName evidence="5">Alpha-oxoamine synthase</fullName>
    </alternativeName>
</protein>
<proteinExistence type="predicted"/>
<dbReference type="Pfam" id="PF00155">
    <property type="entry name" value="Aminotran_1_2"/>
    <property type="match status" value="1"/>
</dbReference>
<evidence type="ECO:0000256" key="3">
    <source>
        <dbReference type="ARBA" id="ARBA00022679"/>
    </source>
</evidence>
<dbReference type="Proteomes" id="UP001349262">
    <property type="component" value="Unassembled WGS sequence"/>
</dbReference>
<organism evidence="7 8">
    <name type="scientific">Methylobacterium radiotolerans</name>
    <dbReference type="NCBI Taxonomy" id="31998"/>
    <lineage>
        <taxon>Bacteria</taxon>
        <taxon>Pseudomonadati</taxon>
        <taxon>Pseudomonadota</taxon>
        <taxon>Alphaproteobacteria</taxon>
        <taxon>Hyphomicrobiales</taxon>
        <taxon>Methylobacteriaceae</taxon>
        <taxon>Methylobacterium</taxon>
    </lineage>
</organism>
<keyword evidence="3" id="KW-0808">Transferase</keyword>
<name>A0ABU7T5K4_9HYPH</name>
<evidence type="ECO:0000256" key="2">
    <source>
        <dbReference type="ARBA" id="ARBA00016004"/>
    </source>
</evidence>
<dbReference type="PANTHER" id="PTHR13693">
    <property type="entry name" value="CLASS II AMINOTRANSFERASE/8-AMINO-7-OXONONANOATE SYNTHASE"/>
    <property type="match status" value="1"/>
</dbReference>
<dbReference type="InterPro" id="IPR050087">
    <property type="entry name" value="AON_synthase_class-II"/>
</dbReference>
<dbReference type="PANTHER" id="PTHR13693:SF100">
    <property type="entry name" value="8-AMINO-7-OXONONANOATE SYNTHASE"/>
    <property type="match status" value="1"/>
</dbReference>
<keyword evidence="8" id="KW-1185">Reference proteome</keyword>
<dbReference type="Gene3D" id="3.40.640.10">
    <property type="entry name" value="Type I PLP-dependent aspartate aminotransferase-like (Major domain)"/>
    <property type="match status" value="1"/>
</dbReference>
<comment type="cofactor">
    <cofactor evidence="1">
        <name>pyridoxal 5'-phosphate</name>
        <dbReference type="ChEBI" id="CHEBI:597326"/>
    </cofactor>
</comment>
<feature type="domain" description="Aminotransferase class I/classII large" evidence="6">
    <location>
        <begin position="52"/>
        <end position="377"/>
    </location>
</feature>
<dbReference type="InterPro" id="IPR015424">
    <property type="entry name" value="PyrdxlP-dep_Trfase"/>
</dbReference>
<reference evidence="7 8" key="1">
    <citation type="journal article" date="2012" name="Genet. Mol. Biol.">
        <title>Analysis of 16S rRNA and mxaF genes revealing insights into Methylobacterium niche-specific plant association.</title>
        <authorList>
            <person name="Dourado M.N."/>
            <person name="Andreote F.D."/>
            <person name="Dini-Andreote F."/>
            <person name="Conti R."/>
            <person name="Araujo J.M."/>
            <person name="Araujo W.L."/>
        </authorList>
    </citation>
    <scope>NUCLEOTIDE SEQUENCE [LARGE SCALE GENOMIC DNA]</scope>
    <source>
        <strain evidence="7 8">SR1.6/4</strain>
    </source>
</reference>
<dbReference type="SUPFAM" id="SSF53383">
    <property type="entry name" value="PLP-dependent transferases"/>
    <property type="match status" value="1"/>
</dbReference>
<accession>A0ABU7T5K4</accession>
<dbReference type="Gene3D" id="3.90.1150.10">
    <property type="entry name" value="Aspartate Aminotransferase, domain 1"/>
    <property type="match status" value="1"/>
</dbReference>
<dbReference type="InterPro" id="IPR004839">
    <property type="entry name" value="Aminotransferase_I/II_large"/>
</dbReference>
<sequence length="388" mass="39889">MSQTSSSQDPTRSLDAFAREKLAGLDAAALRRRLVATARGPDAAAERGGRALVSFSCNDYVGLAHEPRVIAAAAEALARYGAGAGASRLVTGNSPPLVALEERLARHKGKEAALVFGSGYLANLGIAPALVGEGDLILIDELGHSCLFAGAKMSGAQVVRFAHNDLAQLRGLLAEHRGTARRALILTERVFSMDGDRAPLPEILALAGEYDAWTLVDDAHGLGVVEPGTRAPLEMGTLSKTLGSYGGYLCASQAVIDLLTSRARSLVYTTGLPPASAAAALAALDIVEAEPARAARPLALARRFTARLGLPEATSPIVPVLVGEAEGALALSAALEARGFLVVAIRPPTVAPGTARLRVAFSAAHGEAQVDALAEALAALAPESVRAA</sequence>
<dbReference type="InterPro" id="IPR015421">
    <property type="entry name" value="PyrdxlP-dep_Trfase_major"/>
</dbReference>
<evidence type="ECO:0000313" key="8">
    <source>
        <dbReference type="Proteomes" id="UP001349262"/>
    </source>
</evidence>
<evidence type="ECO:0000256" key="4">
    <source>
        <dbReference type="ARBA" id="ARBA00022898"/>
    </source>
</evidence>
<evidence type="ECO:0000256" key="5">
    <source>
        <dbReference type="ARBA" id="ARBA00031658"/>
    </source>
</evidence>
<evidence type="ECO:0000259" key="6">
    <source>
        <dbReference type="Pfam" id="PF00155"/>
    </source>
</evidence>
<evidence type="ECO:0000313" key="7">
    <source>
        <dbReference type="EMBL" id="MEE7455582.1"/>
    </source>
</evidence>
<keyword evidence="4" id="KW-0663">Pyridoxal phosphate</keyword>
<dbReference type="EMBL" id="MLBY01000002">
    <property type="protein sequence ID" value="MEE7455582.1"/>
    <property type="molecule type" value="Genomic_DNA"/>
</dbReference>
<comment type="caution">
    <text evidence="7">The sequence shown here is derived from an EMBL/GenBank/DDBJ whole genome shotgun (WGS) entry which is preliminary data.</text>
</comment>
<evidence type="ECO:0000256" key="1">
    <source>
        <dbReference type="ARBA" id="ARBA00001933"/>
    </source>
</evidence>